<reference evidence="1 2" key="1">
    <citation type="submission" date="2016-10" db="EMBL/GenBank/DDBJ databases">
        <authorList>
            <person name="de Groot N.N."/>
        </authorList>
    </citation>
    <scope>NUCLEOTIDE SEQUENCE [LARGE SCALE GENOMIC DNA]</scope>
    <source>
        <strain evidence="1 2">S137</strain>
    </source>
</reference>
<dbReference type="EMBL" id="FNJQ01000030">
    <property type="protein sequence ID" value="SDP63145.1"/>
    <property type="molecule type" value="Genomic_DNA"/>
</dbReference>
<sequence length="83" mass="9796">MRMKTAKYMLSLNDVTFAYRATVMELCKRGYSFNTAKQIVKTSNLLEGVKASEGMWFYDMNQRDCADYVERYLNKQKRIAVNF</sequence>
<protein>
    <submittedName>
        <fullName evidence="1">Uncharacterized protein</fullName>
    </submittedName>
</protein>
<organism evidence="1 2">
    <name type="scientific">Selenomonas ruminantium</name>
    <dbReference type="NCBI Taxonomy" id="971"/>
    <lineage>
        <taxon>Bacteria</taxon>
        <taxon>Bacillati</taxon>
        <taxon>Bacillota</taxon>
        <taxon>Negativicutes</taxon>
        <taxon>Selenomonadales</taxon>
        <taxon>Selenomonadaceae</taxon>
        <taxon>Selenomonas</taxon>
    </lineage>
</organism>
<proteinExistence type="predicted"/>
<accession>A0A1H0UAW5</accession>
<dbReference type="OrthoDB" id="1667012at2"/>
<evidence type="ECO:0000313" key="2">
    <source>
        <dbReference type="Proteomes" id="UP000182412"/>
    </source>
</evidence>
<dbReference type="Proteomes" id="UP000182412">
    <property type="component" value="Unassembled WGS sequence"/>
</dbReference>
<name>A0A1H0UAW5_SELRU</name>
<dbReference type="AlphaFoldDB" id="A0A1H0UAW5"/>
<gene>
    <name evidence="1" type="ORF">SAMN05216366_13030</name>
</gene>
<evidence type="ECO:0000313" key="1">
    <source>
        <dbReference type="EMBL" id="SDP63145.1"/>
    </source>
</evidence>
<dbReference type="RefSeq" id="WP_074573127.1">
    <property type="nucleotide sequence ID" value="NZ_FNJQ01000030.1"/>
</dbReference>